<dbReference type="Pfam" id="PF00496">
    <property type="entry name" value="SBP_bac_5"/>
    <property type="match status" value="1"/>
</dbReference>
<dbReference type="PANTHER" id="PTHR30290">
    <property type="entry name" value="PERIPLASMIC BINDING COMPONENT OF ABC TRANSPORTER"/>
    <property type="match status" value="1"/>
</dbReference>
<reference evidence="7" key="1">
    <citation type="submission" date="2020-12" db="EMBL/GenBank/DDBJ databases">
        <title>Clostridium thailandense sp. nov., a novel acetogenic bacterium isolated from peat land soil in Thailand.</title>
        <authorList>
            <person name="Chaikitkaew S."/>
            <person name="Birkeland N.K."/>
        </authorList>
    </citation>
    <scope>NUCLEOTIDE SEQUENCE</scope>
    <source>
        <strain evidence="7">PL3</strain>
    </source>
</reference>
<feature type="domain" description="Methyl-accepting transducer" evidence="6">
    <location>
        <begin position="51"/>
        <end position="287"/>
    </location>
</feature>
<dbReference type="InterPro" id="IPR023765">
    <property type="entry name" value="SBP_5_CS"/>
</dbReference>
<dbReference type="RefSeq" id="WP_218320735.1">
    <property type="nucleotide sequence ID" value="NZ_JAEEGC010000052.1"/>
</dbReference>
<proteinExistence type="inferred from homology"/>
<dbReference type="AlphaFoldDB" id="A0A949TIW7"/>
<keyword evidence="8" id="KW-1185">Reference proteome</keyword>
<organism evidence="7 8">
    <name type="scientific">Clostridium thailandense</name>
    <dbReference type="NCBI Taxonomy" id="2794346"/>
    <lineage>
        <taxon>Bacteria</taxon>
        <taxon>Bacillati</taxon>
        <taxon>Bacillota</taxon>
        <taxon>Clostridia</taxon>
        <taxon>Eubacteriales</taxon>
        <taxon>Clostridiaceae</taxon>
        <taxon>Clostridium</taxon>
    </lineage>
</organism>
<comment type="similarity">
    <text evidence="2">Belongs to the bacterial solute-binding protein 5 family.</text>
</comment>
<keyword evidence="3" id="KW-0813">Transport</keyword>
<dbReference type="CDD" id="cd00995">
    <property type="entry name" value="PBP2_NikA_DppA_OppA_like"/>
    <property type="match status" value="1"/>
</dbReference>
<dbReference type="PROSITE" id="PS50111">
    <property type="entry name" value="CHEMOTAXIS_TRANSDUC_2"/>
    <property type="match status" value="1"/>
</dbReference>
<dbReference type="Proteomes" id="UP000694308">
    <property type="component" value="Unassembled WGS sequence"/>
</dbReference>
<evidence type="ECO:0000256" key="3">
    <source>
        <dbReference type="ARBA" id="ARBA00022448"/>
    </source>
</evidence>
<dbReference type="Pfam" id="PF00015">
    <property type="entry name" value="MCPsignal"/>
    <property type="match status" value="1"/>
</dbReference>
<gene>
    <name evidence="7" type="ORF">I6U48_12185</name>
</gene>
<dbReference type="CDD" id="cd11386">
    <property type="entry name" value="MCP_signal"/>
    <property type="match status" value="1"/>
</dbReference>
<evidence type="ECO:0000256" key="5">
    <source>
        <dbReference type="PROSITE-ProRule" id="PRU00284"/>
    </source>
</evidence>
<dbReference type="PANTHER" id="PTHR30290:SF9">
    <property type="entry name" value="OLIGOPEPTIDE-BINDING PROTEIN APPA"/>
    <property type="match status" value="1"/>
</dbReference>
<dbReference type="InterPro" id="IPR004089">
    <property type="entry name" value="MCPsignal_dom"/>
</dbReference>
<dbReference type="EMBL" id="JAEEGC010000052">
    <property type="protein sequence ID" value="MBV7273669.1"/>
    <property type="molecule type" value="Genomic_DNA"/>
</dbReference>
<evidence type="ECO:0000259" key="6">
    <source>
        <dbReference type="PROSITE" id="PS50111"/>
    </source>
</evidence>
<dbReference type="GO" id="GO:0015833">
    <property type="term" value="P:peptide transport"/>
    <property type="evidence" value="ECO:0007669"/>
    <property type="project" value="TreeGrafter"/>
</dbReference>
<keyword evidence="5" id="KW-0807">Transducer</keyword>
<name>A0A949TIW7_9CLOT</name>
<dbReference type="GO" id="GO:0005886">
    <property type="term" value="C:plasma membrane"/>
    <property type="evidence" value="ECO:0007669"/>
    <property type="project" value="UniProtKB-SubCell"/>
</dbReference>
<comment type="caution">
    <text evidence="7">The sequence shown here is derived from an EMBL/GenBank/DDBJ whole genome shotgun (WGS) entry which is preliminary data.</text>
</comment>
<dbReference type="SMART" id="SM00283">
    <property type="entry name" value="MA"/>
    <property type="match status" value="1"/>
</dbReference>
<evidence type="ECO:0000313" key="8">
    <source>
        <dbReference type="Proteomes" id="UP000694308"/>
    </source>
</evidence>
<sequence length="826" mass="92000">MLGWIKNRHKLVQDDTKQILVHKDVDEIKNCSELGLLKRNQQCIVKRISEKIQETGFVTENLISLTQNIVQNVEVQMESIEKVVGEVNNYSALAEEVFAGTENSKQIAERTMGIAKEGSNAVDRSIKAMNDIEMSVEDAKKVVNDLSSKAAHINEMLVIIKDIADNTNLLSLNASIEAARAGEAGRGFAVVAQEVKDLAQRSAESAEQISKTINEINDSVDKTINAMNRSMDRVLEGNNIANNTKEVFNDIIGAVSTTSDVAEEINEAVSRQTESLEAIIASTEDMSKTSRKVMEMVETTSLNTQYTKTALNILSDVSEDLKIISSELLDKIENASEIESVITTFLIEAPLCYDPQMAFDAQSGQILYNVHGGLLLISSVGEIAPGIAKSWYVEEDNLTWVFNLRKGAKFHNGREITSEDVKYSYERLLSPKLNSPNAWLLEQVEGAKEYSKGQAKEVKGIKILDRYRISIKLTGPYSGFLLNLGQYICSILAKEDVEKGQLTGCGPYIIESIEKDKCTLAAFKDYFGGAAYVDKVIVKFDGGQASSSFVNKECDFITIDNNRQIEELKNNKIQNIECKSVMATYYAGFNLNSNSVLVRDKEIRAALNAAVNRKKIIDEVLGGLGEEAKGPMPPNMIDNGYLSGFGYNPRLAKEILNRKNISSGNNKLRILIRDESSETTFNKITQLIINDLKDIGIECILEKISSDKYLNPESISRGDLFLSRWISDTGDMDNFLQPMFNPANVTDFTGYNNKVVTEMMNKAKEVINPQKRIEMYKDIQKKIVEDAPWIFLYHPQVGCVSRKGIIGVRVSPLGIVRYEDIIMESN</sequence>
<evidence type="ECO:0000256" key="4">
    <source>
        <dbReference type="ARBA" id="ARBA00022729"/>
    </source>
</evidence>
<keyword evidence="4" id="KW-0732">Signal</keyword>
<protein>
    <submittedName>
        <fullName evidence="7">Chemotaxis protein</fullName>
    </submittedName>
</protein>
<evidence type="ECO:0000313" key="7">
    <source>
        <dbReference type="EMBL" id="MBV7273669.1"/>
    </source>
</evidence>
<dbReference type="InterPro" id="IPR039424">
    <property type="entry name" value="SBP_5"/>
</dbReference>
<dbReference type="InterPro" id="IPR000914">
    <property type="entry name" value="SBP_5_dom"/>
</dbReference>
<dbReference type="PROSITE" id="PS01040">
    <property type="entry name" value="SBP_BACTERIAL_5"/>
    <property type="match status" value="1"/>
</dbReference>
<evidence type="ECO:0000256" key="2">
    <source>
        <dbReference type="ARBA" id="ARBA00005695"/>
    </source>
</evidence>
<accession>A0A949TIW7</accession>
<dbReference type="GO" id="GO:1904680">
    <property type="term" value="F:peptide transmembrane transporter activity"/>
    <property type="evidence" value="ECO:0007669"/>
    <property type="project" value="TreeGrafter"/>
</dbReference>
<dbReference type="GO" id="GO:0007165">
    <property type="term" value="P:signal transduction"/>
    <property type="evidence" value="ECO:0007669"/>
    <property type="project" value="UniProtKB-KW"/>
</dbReference>
<evidence type="ECO:0000256" key="1">
    <source>
        <dbReference type="ARBA" id="ARBA00004193"/>
    </source>
</evidence>
<comment type="subcellular location">
    <subcellularLocation>
        <location evidence="1">Cell membrane</location>
        <topology evidence="1">Lipid-anchor</topology>
    </subcellularLocation>
</comment>